<feature type="transmembrane region" description="Helical" evidence="1">
    <location>
        <begin position="12"/>
        <end position="29"/>
    </location>
</feature>
<dbReference type="Pfam" id="PF23357">
    <property type="entry name" value="DUF7088"/>
    <property type="match status" value="1"/>
</dbReference>
<dbReference type="InterPro" id="IPR019196">
    <property type="entry name" value="ABC_transp_unknown"/>
</dbReference>
<keyword evidence="5" id="KW-1185">Reference proteome</keyword>
<organism evidence="4 5">
    <name type="scientific">Salinimicrobium sediminis</name>
    <dbReference type="NCBI Taxonomy" id="1343891"/>
    <lineage>
        <taxon>Bacteria</taxon>
        <taxon>Pseudomonadati</taxon>
        <taxon>Bacteroidota</taxon>
        <taxon>Flavobacteriia</taxon>
        <taxon>Flavobacteriales</taxon>
        <taxon>Flavobacteriaceae</taxon>
        <taxon>Salinimicrobium</taxon>
    </lineage>
</organism>
<gene>
    <name evidence="4" type="ORF">SAMN06296241_3126</name>
</gene>
<sequence length="558" mass="62957">MRPQKSYFKQVLVVLAGIIAVNVISYYFFGRFDLTADKRYTLSEASEELVSKAEAPLIIDIFLEGEFPPEFRRLQTETRQLLEEFAAVNPQVKFRFTDPLEEGGDANTIATQFYEMGMTPARINVVENGRTSEAIVFPWAMANYGNKTVAVPLLKNQLGATTEQRVASSVQQLEYAFTDAFKRLLEPRKKKVAVMRGNGELEDRYIADFIKSIQEYYFIAPFTLDSVAVDSTGTLEQLKEYDLLIEAKPTEAYTEAEKLVLDQYLMSGGKQLWLLENSAMETDSLFTPTGSAFALPRDLNLGDYFFKYGIRINPALVTDLYSAPIVLASGSGNNTEFNPYPWFYFPLSSSPSSHPIVNNLEAVKFEYANPIDTLKNNIQKTVLLASSPRSAIEGLPREISLKEINAQPDPAAFTAGEQPLAVLLQGEFTSVYENRVLPFELNNFRSKSEPTKMLVISDGDVGKNQLQRGEPLELGFDRFTGTTYGNKEFLLNAVNYLLDDTGLINIRSKEVKIAFLDLEKVEENRNFWQVVNLVLPLVLLGIFAVLFGIFRKRKYIRK</sequence>
<evidence type="ECO:0000259" key="3">
    <source>
        <dbReference type="Pfam" id="PF23357"/>
    </source>
</evidence>
<dbReference type="AlphaFoldDB" id="A0A285X871"/>
<proteinExistence type="predicted"/>
<keyword evidence="1" id="KW-0812">Transmembrane</keyword>
<keyword evidence="1" id="KW-0472">Membrane</keyword>
<name>A0A285X871_9FLAO</name>
<dbReference type="InterPro" id="IPR055396">
    <property type="entry name" value="DUF7088"/>
</dbReference>
<keyword evidence="1" id="KW-1133">Transmembrane helix</keyword>
<feature type="domain" description="DUF7088" evidence="3">
    <location>
        <begin position="36"/>
        <end position="142"/>
    </location>
</feature>
<evidence type="ECO:0000259" key="2">
    <source>
        <dbReference type="Pfam" id="PF09822"/>
    </source>
</evidence>
<dbReference type="Proteomes" id="UP000219193">
    <property type="component" value="Unassembled WGS sequence"/>
</dbReference>
<dbReference type="Pfam" id="PF09822">
    <property type="entry name" value="ABC_transp_aux"/>
    <property type="match status" value="1"/>
</dbReference>
<dbReference type="OrthoDB" id="9777219at2"/>
<evidence type="ECO:0000313" key="4">
    <source>
        <dbReference type="EMBL" id="SOC81547.1"/>
    </source>
</evidence>
<dbReference type="InterPro" id="IPR019863">
    <property type="entry name" value="Motility-assoc_ABC-rel_GldG"/>
</dbReference>
<dbReference type="RefSeq" id="WP_097057332.1">
    <property type="nucleotide sequence ID" value="NZ_OCMF01000006.1"/>
</dbReference>
<evidence type="ECO:0000313" key="5">
    <source>
        <dbReference type="Proteomes" id="UP000219193"/>
    </source>
</evidence>
<evidence type="ECO:0000256" key="1">
    <source>
        <dbReference type="SAM" id="Phobius"/>
    </source>
</evidence>
<accession>A0A285X871</accession>
<feature type="transmembrane region" description="Helical" evidence="1">
    <location>
        <begin position="527"/>
        <end position="550"/>
    </location>
</feature>
<dbReference type="NCBIfam" id="TIGR03521">
    <property type="entry name" value="GldG"/>
    <property type="match status" value="1"/>
</dbReference>
<feature type="domain" description="ABC-type uncharacterised transport system" evidence="2">
    <location>
        <begin position="189"/>
        <end position="493"/>
    </location>
</feature>
<reference evidence="5" key="1">
    <citation type="submission" date="2017-09" db="EMBL/GenBank/DDBJ databases">
        <authorList>
            <person name="Varghese N."/>
            <person name="Submissions S."/>
        </authorList>
    </citation>
    <scope>NUCLEOTIDE SEQUENCE [LARGE SCALE GENOMIC DNA]</scope>
    <source>
        <strain evidence="5">CGMCC 1.12641</strain>
    </source>
</reference>
<protein>
    <submittedName>
        <fullName evidence="4">Protein involved in gliding motility GldG</fullName>
    </submittedName>
</protein>
<dbReference type="EMBL" id="OCMF01000006">
    <property type="protein sequence ID" value="SOC81547.1"/>
    <property type="molecule type" value="Genomic_DNA"/>
</dbReference>